<comment type="caution">
    <text evidence="1">The sequence shown here is derived from an EMBL/GenBank/DDBJ whole genome shotgun (WGS) entry which is preliminary data.</text>
</comment>
<gene>
    <name evidence="1" type="ORF">FHY64_03200</name>
</gene>
<reference evidence="1 2" key="1">
    <citation type="submission" date="2019-06" db="EMBL/GenBank/DDBJ databases">
        <title>Genome of new Rhodobacteraceae sp. SM1903.</title>
        <authorList>
            <person name="Ren X."/>
        </authorList>
    </citation>
    <scope>NUCLEOTIDE SEQUENCE [LARGE SCALE GENOMIC DNA]</scope>
    <source>
        <strain evidence="1 2">SM1903</strain>
    </source>
</reference>
<dbReference type="AlphaFoldDB" id="A0A5C5GFJ2"/>
<organism evidence="1 2">
    <name type="scientific">Pelagovum pacificum</name>
    <dbReference type="NCBI Taxonomy" id="2588711"/>
    <lineage>
        <taxon>Bacteria</taxon>
        <taxon>Pseudomonadati</taxon>
        <taxon>Pseudomonadota</taxon>
        <taxon>Alphaproteobacteria</taxon>
        <taxon>Rhodobacterales</taxon>
        <taxon>Paracoccaceae</taxon>
        <taxon>Pelagovum</taxon>
    </lineage>
</organism>
<dbReference type="InterPro" id="IPR002060">
    <property type="entry name" value="Squ/phyt_synthse"/>
</dbReference>
<keyword evidence="2" id="KW-1185">Reference proteome</keyword>
<dbReference type="Gene3D" id="1.10.600.10">
    <property type="entry name" value="Farnesyl Diphosphate Synthase"/>
    <property type="match status" value="1"/>
</dbReference>
<proteinExistence type="predicted"/>
<accession>A0A5C5GFJ2</accession>
<dbReference type="Pfam" id="PF00494">
    <property type="entry name" value="SQS_PSY"/>
    <property type="match status" value="1"/>
</dbReference>
<dbReference type="OrthoDB" id="9814909at2"/>
<dbReference type="EMBL" id="VFFF01000001">
    <property type="protein sequence ID" value="TNY32316.1"/>
    <property type="molecule type" value="Genomic_DNA"/>
</dbReference>
<dbReference type="Proteomes" id="UP000314011">
    <property type="component" value="Unassembled WGS sequence"/>
</dbReference>
<evidence type="ECO:0000313" key="1">
    <source>
        <dbReference type="EMBL" id="TNY32316.1"/>
    </source>
</evidence>
<dbReference type="SUPFAM" id="SSF48576">
    <property type="entry name" value="Terpenoid synthases"/>
    <property type="match status" value="1"/>
</dbReference>
<sequence length="254" mass="27632">MSLAACAGVVERGDPDRFLAAMSCPPTAREALFPLYAFNVEIARAPHVTEEPMIAEMRLQWWRDALEEISDGKPPRAHEVVGPLAELIRTRDLPVSLLDDAADARRWDIWKDPFEDEAAFEAHIGRTAGHLAWVSALALGADSDQEEAVRDGAYAGGIAAWLQAIPALEARGLKPLPDGRPEAVRALAASALERLKAVPRRLPEPATFALRPAWQAEVLLKQAMADPSRVAAGTLGQSEFRRRGSLALRAARGR</sequence>
<name>A0A5C5GFJ2_9RHOB</name>
<protein>
    <submittedName>
        <fullName evidence="1">Phytoene synthase</fullName>
    </submittedName>
</protein>
<evidence type="ECO:0000313" key="2">
    <source>
        <dbReference type="Proteomes" id="UP000314011"/>
    </source>
</evidence>
<dbReference type="InterPro" id="IPR008949">
    <property type="entry name" value="Isoprenoid_synthase_dom_sf"/>
</dbReference>
<dbReference type="RefSeq" id="WP_140192995.1">
    <property type="nucleotide sequence ID" value="NZ_CP065915.1"/>
</dbReference>